<dbReference type="InterPro" id="IPR051604">
    <property type="entry name" value="Ergot_Alk_Oxidoreductase"/>
</dbReference>
<dbReference type="SUPFAM" id="SSF51735">
    <property type="entry name" value="NAD(P)-binding Rossmann-fold domains"/>
    <property type="match status" value="1"/>
</dbReference>
<reference evidence="2 3" key="1">
    <citation type="submission" date="2020-07" db="EMBL/GenBank/DDBJ databases">
        <title>Sequencing the genomes of 1000 actinobacteria strains.</title>
        <authorList>
            <person name="Klenk H.-P."/>
        </authorList>
    </citation>
    <scope>NUCLEOTIDE SEQUENCE [LARGE SCALE GENOMIC DNA]</scope>
    <source>
        <strain evidence="2 3">DSM 42178</strain>
    </source>
</reference>
<feature type="domain" description="NAD(P)-binding" evidence="1">
    <location>
        <begin position="7"/>
        <end position="178"/>
    </location>
</feature>
<dbReference type="AlphaFoldDB" id="A0A853A4R0"/>
<dbReference type="Pfam" id="PF13460">
    <property type="entry name" value="NAD_binding_10"/>
    <property type="match status" value="1"/>
</dbReference>
<organism evidence="2 3">
    <name type="scientific">Allostreptomyces psammosilenae</name>
    <dbReference type="NCBI Taxonomy" id="1892865"/>
    <lineage>
        <taxon>Bacteria</taxon>
        <taxon>Bacillati</taxon>
        <taxon>Actinomycetota</taxon>
        <taxon>Actinomycetes</taxon>
        <taxon>Kitasatosporales</taxon>
        <taxon>Streptomycetaceae</taxon>
        <taxon>Allostreptomyces</taxon>
    </lineage>
</organism>
<comment type="caution">
    <text evidence="2">The sequence shown here is derived from an EMBL/GenBank/DDBJ whole genome shotgun (WGS) entry which is preliminary data.</text>
</comment>
<dbReference type="PANTHER" id="PTHR43162:SF1">
    <property type="entry name" value="PRESTALK A DIFFERENTIATION PROTEIN A"/>
    <property type="match status" value="1"/>
</dbReference>
<dbReference type="Proteomes" id="UP000567795">
    <property type="component" value="Unassembled WGS sequence"/>
</dbReference>
<protein>
    <submittedName>
        <fullName evidence="2">Uncharacterized protein YbjT (DUF2867 family)</fullName>
    </submittedName>
</protein>
<evidence type="ECO:0000313" key="3">
    <source>
        <dbReference type="Proteomes" id="UP000567795"/>
    </source>
</evidence>
<proteinExistence type="predicted"/>
<evidence type="ECO:0000259" key="1">
    <source>
        <dbReference type="Pfam" id="PF13460"/>
    </source>
</evidence>
<name>A0A853A4R0_9ACTN</name>
<dbReference type="Gene3D" id="3.40.50.720">
    <property type="entry name" value="NAD(P)-binding Rossmann-like Domain"/>
    <property type="match status" value="1"/>
</dbReference>
<dbReference type="EMBL" id="JACBZD010000001">
    <property type="protein sequence ID" value="NYI05478.1"/>
    <property type="molecule type" value="Genomic_DNA"/>
</dbReference>
<accession>A0A853A4R0</accession>
<dbReference type="InterPro" id="IPR016040">
    <property type="entry name" value="NAD(P)-bd_dom"/>
</dbReference>
<dbReference type="InterPro" id="IPR036291">
    <property type="entry name" value="NAD(P)-bd_dom_sf"/>
</dbReference>
<gene>
    <name evidence="2" type="ORF">FHU37_002421</name>
</gene>
<keyword evidence="3" id="KW-1185">Reference proteome</keyword>
<dbReference type="PANTHER" id="PTHR43162">
    <property type="match status" value="1"/>
</dbReference>
<dbReference type="RefSeq" id="WP_179814210.1">
    <property type="nucleotide sequence ID" value="NZ_JACBZD010000001.1"/>
</dbReference>
<evidence type="ECO:0000313" key="2">
    <source>
        <dbReference type="EMBL" id="NYI05478.1"/>
    </source>
</evidence>
<sequence>MTILVTGATGSVGRTVVDRLLAAGERVRALTRTPETAGLPDGVEVVRGDLTQPAALGPALDGVDRAYLFPVADGARTFVELAEEAGVRRIVTLSSQSVELRLATNREASAYHRAVEEAVEAGNVEWTHLRPGGFTSNVLWWAPSIQAEGVVRGPYARAAQALVHPADIAEVAVAALLEDGHAGRAYTLLGPRALDQAEQVRAIGEGIGRELRFEEVTPEQAREAMLPFVPADVIDMVFGYLAHSVDHPDRPEPVIERLLGRPARTLTDWAAENAEQFR</sequence>